<gene>
    <name evidence="2" type="ORF">ISQ19_00995</name>
</gene>
<name>A0A937HGV0_9PROT</name>
<dbReference type="Proteomes" id="UP000785783">
    <property type="component" value="Unassembled WGS sequence"/>
</dbReference>
<comment type="caution">
    <text evidence="2">The sequence shown here is derived from an EMBL/GenBank/DDBJ whole genome shotgun (WGS) entry which is preliminary data.</text>
</comment>
<protein>
    <submittedName>
        <fullName evidence="2">Uncharacterized protein</fullName>
    </submittedName>
</protein>
<keyword evidence="1" id="KW-1133">Transmembrane helix</keyword>
<keyword evidence="1" id="KW-0472">Membrane</keyword>
<proteinExistence type="predicted"/>
<feature type="transmembrane region" description="Helical" evidence="1">
    <location>
        <begin position="27"/>
        <end position="45"/>
    </location>
</feature>
<evidence type="ECO:0000256" key="1">
    <source>
        <dbReference type="SAM" id="Phobius"/>
    </source>
</evidence>
<reference evidence="2" key="1">
    <citation type="submission" date="2020-10" db="EMBL/GenBank/DDBJ databases">
        <title>Microbiome of the Black Sea water column analyzed by genome centric metagenomics.</title>
        <authorList>
            <person name="Cabello-Yeves P.J."/>
            <person name="Callieri C."/>
            <person name="Picazo A."/>
            <person name="Mehrshad M."/>
            <person name="Haro-Moreno J.M."/>
            <person name="Roda-Garcia J."/>
            <person name="Dzembekova N."/>
            <person name="Slabakova V."/>
            <person name="Slabakova N."/>
            <person name="Moncheva S."/>
            <person name="Rodriguez-Valera F."/>
        </authorList>
    </citation>
    <scope>NUCLEOTIDE SEQUENCE</scope>
    <source>
        <strain evidence="2">BS307-5m-G5</strain>
    </source>
</reference>
<dbReference type="EMBL" id="JADHOK010000006">
    <property type="protein sequence ID" value="MBL6761257.1"/>
    <property type="molecule type" value="Genomic_DNA"/>
</dbReference>
<evidence type="ECO:0000313" key="3">
    <source>
        <dbReference type="Proteomes" id="UP000785783"/>
    </source>
</evidence>
<accession>A0A937HGV0</accession>
<evidence type="ECO:0000313" key="2">
    <source>
        <dbReference type="EMBL" id="MBL6761257.1"/>
    </source>
</evidence>
<sequence>MLVAQSEEKGDRHARYGCRITQNSRPFGTIGLALFAVMMWVGAYLQHKRALKEDPKQLRGWNKKDN</sequence>
<keyword evidence="1" id="KW-0812">Transmembrane</keyword>
<organism evidence="2 3">
    <name type="scientific">PS1 clade bacterium</name>
    <dbReference type="NCBI Taxonomy" id="2175152"/>
    <lineage>
        <taxon>Bacteria</taxon>
        <taxon>Pseudomonadati</taxon>
        <taxon>Pseudomonadota</taxon>
        <taxon>Alphaproteobacteria</taxon>
        <taxon>PS1 clade</taxon>
    </lineage>
</organism>
<dbReference type="AlphaFoldDB" id="A0A937HGV0"/>